<sequence>MVNLDSTKYVDLPSQTKQSNVSSSGVTAEGTEKSSPNQPATIAKKRSRTPLSYDIEEFEAQGQAGLQILVWENRYASKTSDKQTYFNLAGNSQSTNEEEILPGSKDIQNYENLRYQPVVELTRLALPKISRNQPEQSIQDTSPKQYQKRGQHYTTLIDEGPRSHEDIANEALTQEYQEIDTTTVGPPENREERQARNLEQIANPESYEGGVTIRELLDEKQENIQETNAGEPIKGAVTSREQRTGLENMSSTLKILKEVVVNEEIKSLGIIRDLAILNKSEWGYFVEQCNRIFRKHQIYILPSSKTTYQYHLQKIECE</sequence>
<gene>
    <name evidence="1" type="ORF">QAD02_022438</name>
</gene>
<accession>A0ACC2PVI5</accession>
<evidence type="ECO:0000313" key="2">
    <source>
        <dbReference type="Proteomes" id="UP001239111"/>
    </source>
</evidence>
<keyword evidence="2" id="KW-1185">Reference proteome</keyword>
<protein>
    <submittedName>
        <fullName evidence="1">Uncharacterized protein</fullName>
    </submittedName>
</protein>
<evidence type="ECO:0000313" key="1">
    <source>
        <dbReference type="EMBL" id="KAJ8686644.1"/>
    </source>
</evidence>
<comment type="caution">
    <text evidence="1">The sequence shown here is derived from an EMBL/GenBank/DDBJ whole genome shotgun (WGS) entry which is preliminary data.</text>
</comment>
<proteinExistence type="predicted"/>
<name>A0ACC2PVI5_9HYME</name>
<dbReference type="Proteomes" id="UP001239111">
    <property type="component" value="Chromosome 1"/>
</dbReference>
<reference evidence="1" key="1">
    <citation type="submission" date="2023-04" db="EMBL/GenBank/DDBJ databases">
        <title>A chromosome-level genome assembly of the parasitoid wasp Eretmocerus hayati.</title>
        <authorList>
            <person name="Zhong Y."/>
            <person name="Liu S."/>
            <person name="Liu Y."/>
        </authorList>
    </citation>
    <scope>NUCLEOTIDE SEQUENCE</scope>
    <source>
        <strain evidence="1">ZJU_SS_LIU_2023</strain>
    </source>
</reference>
<dbReference type="EMBL" id="CM056741">
    <property type="protein sequence ID" value="KAJ8686644.1"/>
    <property type="molecule type" value="Genomic_DNA"/>
</dbReference>
<organism evidence="1 2">
    <name type="scientific">Eretmocerus hayati</name>
    <dbReference type="NCBI Taxonomy" id="131215"/>
    <lineage>
        <taxon>Eukaryota</taxon>
        <taxon>Metazoa</taxon>
        <taxon>Ecdysozoa</taxon>
        <taxon>Arthropoda</taxon>
        <taxon>Hexapoda</taxon>
        <taxon>Insecta</taxon>
        <taxon>Pterygota</taxon>
        <taxon>Neoptera</taxon>
        <taxon>Endopterygota</taxon>
        <taxon>Hymenoptera</taxon>
        <taxon>Apocrita</taxon>
        <taxon>Proctotrupomorpha</taxon>
        <taxon>Chalcidoidea</taxon>
        <taxon>Aphelinidae</taxon>
        <taxon>Aphelininae</taxon>
        <taxon>Eretmocerus</taxon>
    </lineage>
</organism>